<gene>
    <name evidence="2" type="ORF">V7x_07260</name>
</gene>
<organism evidence="2 3">
    <name type="scientific">Crateriforma conspicua</name>
    <dbReference type="NCBI Taxonomy" id="2527996"/>
    <lineage>
        <taxon>Bacteria</taxon>
        <taxon>Pseudomonadati</taxon>
        <taxon>Planctomycetota</taxon>
        <taxon>Planctomycetia</taxon>
        <taxon>Planctomycetales</taxon>
        <taxon>Planctomycetaceae</taxon>
        <taxon>Crateriforma</taxon>
    </lineage>
</organism>
<dbReference type="GO" id="GO:0006189">
    <property type="term" value="P:'de novo' IMP biosynthetic process"/>
    <property type="evidence" value="ECO:0007669"/>
    <property type="project" value="InterPro"/>
</dbReference>
<dbReference type="EMBL" id="SJPZ01000001">
    <property type="protein sequence ID" value="TWU65180.1"/>
    <property type="molecule type" value="Genomic_DNA"/>
</dbReference>
<name>A0A5C6FUK1_9PLAN</name>
<dbReference type="SUPFAM" id="SSF52255">
    <property type="entry name" value="N5-CAIR mutase (phosphoribosylaminoimidazole carboxylase, PurE)"/>
    <property type="match status" value="1"/>
</dbReference>
<dbReference type="PANTHER" id="PTHR43064">
    <property type="entry name" value="PHOSPHORIBOSYLAMINOIMIDAZOLE CARBOXYLASE-RELATED"/>
    <property type="match status" value="1"/>
</dbReference>
<comment type="caution">
    <text evidence="2">The sequence shown here is derived from an EMBL/GenBank/DDBJ whole genome shotgun (WGS) entry which is preliminary data.</text>
</comment>
<accession>A0A5C6FUK1</accession>
<dbReference type="GO" id="GO:0016787">
    <property type="term" value="F:hydrolase activity"/>
    <property type="evidence" value="ECO:0007669"/>
    <property type="project" value="InterPro"/>
</dbReference>
<feature type="domain" description="PurE" evidence="1">
    <location>
        <begin position="190"/>
        <end position="326"/>
    </location>
</feature>
<dbReference type="NCBIfam" id="NF033503">
    <property type="entry name" value="LarB"/>
    <property type="match status" value="1"/>
</dbReference>
<dbReference type="SMART" id="SM01001">
    <property type="entry name" value="AIRC"/>
    <property type="match status" value="1"/>
</dbReference>
<dbReference type="Pfam" id="PF00731">
    <property type="entry name" value="AIRC"/>
    <property type="match status" value="1"/>
</dbReference>
<proteinExistence type="predicted"/>
<evidence type="ECO:0000259" key="1">
    <source>
        <dbReference type="SMART" id="SM01001"/>
    </source>
</evidence>
<dbReference type="PANTHER" id="PTHR43064:SF1">
    <property type="entry name" value="SLL1489 PROTEIN"/>
    <property type="match status" value="1"/>
</dbReference>
<sequence length="329" mass="34757">MTGGATDHGFHFRVPPSFASWHPIGASGRPRTLPCPRFIAKATVIMSDSTPLPADLIRQLEQLAAGNASVDEVTDWIRAAGGPEHLASPADNLRSIDGATVDLGRRDRCGFGEVIFGEGKSAELITRIIQTQLDAQQHALVTRLDNTTAAQVRRCFEHAFYNPLAHTLRVGQLECPAAQQLDIEQVDQIPHVGVVTAGSTDQHVAEEAIETLFWMGIPFRRFDDIGVAGPARLMASVPQLQKADALVVVAGMEGALPSVVSGHVAVPVFAVPTSVGYGANLGGLTPLMGMLSSCTANVAVVNVDAGFKGGYLAGLVVSRIQHATTKTSD</sequence>
<protein>
    <submittedName>
        <fullName evidence="2">AIR carboxylase</fullName>
    </submittedName>
</protein>
<dbReference type="InterPro" id="IPR039476">
    <property type="entry name" value="P2CMN_synthase_LarB"/>
</dbReference>
<evidence type="ECO:0000313" key="2">
    <source>
        <dbReference type="EMBL" id="TWU65180.1"/>
    </source>
</evidence>
<evidence type="ECO:0000313" key="3">
    <source>
        <dbReference type="Proteomes" id="UP000316476"/>
    </source>
</evidence>
<reference evidence="2 3" key="1">
    <citation type="submission" date="2019-02" db="EMBL/GenBank/DDBJ databases">
        <title>Deep-cultivation of Planctomycetes and their phenomic and genomic characterization uncovers novel biology.</title>
        <authorList>
            <person name="Wiegand S."/>
            <person name="Jogler M."/>
            <person name="Boedeker C."/>
            <person name="Pinto D."/>
            <person name="Vollmers J."/>
            <person name="Rivas-Marin E."/>
            <person name="Kohn T."/>
            <person name="Peeters S.H."/>
            <person name="Heuer A."/>
            <person name="Rast P."/>
            <person name="Oberbeckmann S."/>
            <person name="Bunk B."/>
            <person name="Jeske O."/>
            <person name="Meyerdierks A."/>
            <person name="Storesund J.E."/>
            <person name="Kallscheuer N."/>
            <person name="Luecker S."/>
            <person name="Lage O.M."/>
            <person name="Pohl T."/>
            <person name="Merkel B.J."/>
            <person name="Hornburger P."/>
            <person name="Mueller R.-W."/>
            <person name="Bruemmer F."/>
            <person name="Labrenz M."/>
            <person name="Spormann A.M."/>
            <person name="Op Den Camp H."/>
            <person name="Overmann J."/>
            <person name="Amann R."/>
            <person name="Jetten M.S.M."/>
            <person name="Mascher T."/>
            <person name="Medema M.H."/>
            <person name="Devos D.P."/>
            <person name="Kaster A.-K."/>
            <person name="Ovreas L."/>
            <person name="Rohde M."/>
            <person name="Galperin M.Y."/>
            <person name="Jogler C."/>
        </authorList>
    </citation>
    <scope>NUCLEOTIDE SEQUENCE [LARGE SCALE GENOMIC DNA]</scope>
    <source>
        <strain evidence="2 3">V7</strain>
    </source>
</reference>
<dbReference type="Proteomes" id="UP000316476">
    <property type="component" value="Unassembled WGS sequence"/>
</dbReference>
<dbReference type="Gene3D" id="3.40.50.1970">
    <property type="match status" value="1"/>
</dbReference>
<dbReference type="InterPro" id="IPR000031">
    <property type="entry name" value="PurE_dom"/>
</dbReference>
<dbReference type="AlphaFoldDB" id="A0A5C6FUK1"/>